<reference evidence="1 2" key="1">
    <citation type="submission" date="2017-08" db="EMBL/GenBank/DDBJ databases">
        <title>Infants hospitalized years apart are colonized by the same room-sourced microbial strains.</title>
        <authorList>
            <person name="Brooks B."/>
            <person name="Olm M.R."/>
            <person name="Firek B.A."/>
            <person name="Baker R."/>
            <person name="Thomas B.C."/>
            <person name="Morowitz M.J."/>
            <person name="Banfield J.F."/>
        </authorList>
    </citation>
    <scope>NUCLEOTIDE SEQUENCE [LARGE SCALE GENOMIC DNA]</scope>
    <source>
        <strain evidence="1">S2_003_000_R2_14</strain>
    </source>
</reference>
<evidence type="ECO:0000313" key="1">
    <source>
        <dbReference type="EMBL" id="PZR12690.1"/>
    </source>
</evidence>
<accession>A0A2W5TB35</accession>
<sequence>MRITALMTLVVLGMSCGEDRSGLENCVLAVNATDARLARGVEADAVLAQVPVTRSARLVSDPVPGLQFTNGRLTGTPSTVAKYALRLEITGVGSNSCTPSFRDVNVEVVEPECIEDVHCQLRGFEFIACQSSGDCSTDGSSQCVAYAPDRGRCVGRSTSLECGSGTAFVTLNSVEGSGFTACVNTYQAATCTRNLCAQ</sequence>
<evidence type="ECO:0000313" key="2">
    <source>
        <dbReference type="Proteomes" id="UP000249061"/>
    </source>
</evidence>
<dbReference type="PROSITE" id="PS51257">
    <property type="entry name" value="PROKAR_LIPOPROTEIN"/>
    <property type="match status" value="1"/>
</dbReference>
<dbReference type="EMBL" id="QFQP01000011">
    <property type="protein sequence ID" value="PZR12690.1"/>
    <property type="molecule type" value="Genomic_DNA"/>
</dbReference>
<comment type="caution">
    <text evidence="1">The sequence shown here is derived from an EMBL/GenBank/DDBJ whole genome shotgun (WGS) entry which is preliminary data.</text>
</comment>
<dbReference type="AlphaFoldDB" id="A0A2W5TB35"/>
<evidence type="ECO:0008006" key="3">
    <source>
        <dbReference type="Google" id="ProtNLM"/>
    </source>
</evidence>
<protein>
    <recommendedName>
        <fullName evidence="3">Lipoprotein</fullName>
    </recommendedName>
</protein>
<proteinExistence type="predicted"/>
<organism evidence="1 2">
    <name type="scientific">Archangium gephyra</name>
    <dbReference type="NCBI Taxonomy" id="48"/>
    <lineage>
        <taxon>Bacteria</taxon>
        <taxon>Pseudomonadati</taxon>
        <taxon>Myxococcota</taxon>
        <taxon>Myxococcia</taxon>
        <taxon>Myxococcales</taxon>
        <taxon>Cystobacterineae</taxon>
        <taxon>Archangiaceae</taxon>
        <taxon>Archangium</taxon>
    </lineage>
</organism>
<gene>
    <name evidence="1" type="ORF">DI536_14020</name>
</gene>
<dbReference type="Proteomes" id="UP000249061">
    <property type="component" value="Unassembled WGS sequence"/>
</dbReference>
<name>A0A2W5TB35_9BACT</name>